<feature type="domain" description="L,D-TPase catalytic" evidence="8">
    <location>
        <begin position="124"/>
        <end position="264"/>
    </location>
</feature>
<dbReference type="InterPro" id="IPR005490">
    <property type="entry name" value="LD_TPept_cat_dom"/>
</dbReference>
<evidence type="ECO:0000256" key="4">
    <source>
        <dbReference type="ARBA" id="ARBA00022984"/>
    </source>
</evidence>
<dbReference type="PROSITE" id="PS52029">
    <property type="entry name" value="LD_TPASE"/>
    <property type="match status" value="1"/>
</dbReference>
<dbReference type="InterPro" id="IPR050979">
    <property type="entry name" value="LD-transpeptidase"/>
</dbReference>
<feature type="active site" description="Proton donor/acceptor" evidence="7">
    <location>
        <position position="222"/>
    </location>
</feature>
<feature type="active site" description="Nucleophile" evidence="7">
    <location>
        <position position="240"/>
    </location>
</feature>
<evidence type="ECO:0000256" key="5">
    <source>
        <dbReference type="ARBA" id="ARBA00023315"/>
    </source>
</evidence>
<keyword evidence="5" id="KW-0012">Acyltransferase</keyword>
<dbReference type="PANTHER" id="PTHR30582:SF2">
    <property type="entry name" value="L,D-TRANSPEPTIDASE YCIB-RELATED"/>
    <property type="match status" value="1"/>
</dbReference>
<dbReference type="Pfam" id="PF03734">
    <property type="entry name" value="YkuD"/>
    <property type="match status" value="1"/>
</dbReference>
<keyword evidence="4 7" id="KW-0573">Peptidoglycan synthesis</keyword>
<keyword evidence="6 7" id="KW-0961">Cell wall biogenesis/degradation</keyword>
<evidence type="ECO:0000256" key="1">
    <source>
        <dbReference type="ARBA" id="ARBA00004752"/>
    </source>
</evidence>
<dbReference type="EMBL" id="JANDBD010000009">
    <property type="protein sequence ID" value="MCP9274828.1"/>
    <property type="molecule type" value="Genomic_DNA"/>
</dbReference>
<dbReference type="PANTHER" id="PTHR30582">
    <property type="entry name" value="L,D-TRANSPEPTIDASE"/>
    <property type="match status" value="1"/>
</dbReference>
<evidence type="ECO:0000259" key="8">
    <source>
        <dbReference type="PROSITE" id="PS52029"/>
    </source>
</evidence>
<comment type="caution">
    <text evidence="9">The sequence shown here is derived from an EMBL/GenBank/DDBJ whole genome shotgun (WGS) entry which is preliminary data.</text>
</comment>
<protein>
    <submittedName>
        <fullName evidence="9">Ig-like domain-containing protein</fullName>
    </submittedName>
</protein>
<dbReference type="RefSeq" id="WP_255062516.1">
    <property type="nucleotide sequence ID" value="NZ_JANDBD010000009.1"/>
</dbReference>
<comment type="pathway">
    <text evidence="1 7">Cell wall biogenesis; peptidoglycan biosynthesis.</text>
</comment>
<sequence length="265" mass="28280">MRTVTHSVLAVVVVGTTVFWGTGGVDNAAVTLPLGSDIDSIAPNPTDVVGVAHPLIVKFHHAVANRTAVERDLAITSVPSMTGRFEWLADDAVQWIPDRFWPAHSTVLLSVGGLKTEIQTGPALVGVADISDHTFTVTIDGQSPDWLPAPHHSPHAGEPGVLLASMGRPEYPTPPGTYPVLGKERDVLMDSSSVGIPVDAPDGYLMDVEYAVRITRRGLFVHSAPWAVNSIGYENVSHGCISLIPAAAEWYFNTVNEGDPVIVQE</sequence>
<evidence type="ECO:0000256" key="7">
    <source>
        <dbReference type="PROSITE-ProRule" id="PRU01373"/>
    </source>
</evidence>
<proteinExistence type="predicted"/>
<keyword evidence="3 7" id="KW-0133">Cell shape</keyword>
<name>A0ABT1M6S1_9MYCO</name>
<gene>
    <name evidence="9" type="ORF">NM203_21780</name>
</gene>
<evidence type="ECO:0000256" key="2">
    <source>
        <dbReference type="ARBA" id="ARBA00022679"/>
    </source>
</evidence>
<dbReference type="Gene3D" id="2.40.440.10">
    <property type="entry name" value="L,D-transpeptidase catalytic domain-like"/>
    <property type="match status" value="1"/>
</dbReference>
<dbReference type="InterPro" id="IPR038063">
    <property type="entry name" value="Transpep_catalytic_dom"/>
</dbReference>
<evidence type="ECO:0000256" key="6">
    <source>
        <dbReference type="ARBA" id="ARBA00023316"/>
    </source>
</evidence>
<dbReference type="Proteomes" id="UP001651690">
    <property type="component" value="Unassembled WGS sequence"/>
</dbReference>
<evidence type="ECO:0000313" key="10">
    <source>
        <dbReference type="Proteomes" id="UP001651690"/>
    </source>
</evidence>
<keyword evidence="2" id="KW-0808">Transferase</keyword>
<dbReference type="Pfam" id="PF17964">
    <property type="entry name" value="Big_10"/>
    <property type="match status" value="1"/>
</dbReference>
<dbReference type="CDD" id="cd13431">
    <property type="entry name" value="LDT_IgD_like_1"/>
    <property type="match status" value="1"/>
</dbReference>
<dbReference type="InterPro" id="IPR041280">
    <property type="entry name" value="Big_10"/>
</dbReference>
<dbReference type="SUPFAM" id="SSF141523">
    <property type="entry name" value="L,D-transpeptidase catalytic domain-like"/>
    <property type="match status" value="1"/>
</dbReference>
<organism evidence="9 10">
    <name type="scientific">Mycolicibacterium arenosum</name>
    <dbReference type="NCBI Taxonomy" id="2952157"/>
    <lineage>
        <taxon>Bacteria</taxon>
        <taxon>Bacillati</taxon>
        <taxon>Actinomycetota</taxon>
        <taxon>Actinomycetes</taxon>
        <taxon>Mycobacteriales</taxon>
        <taxon>Mycobacteriaceae</taxon>
        <taxon>Mycolicibacterium</taxon>
    </lineage>
</organism>
<dbReference type="CDD" id="cd16913">
    <property type="entry name" value="YkuD_like"/>
    <property type="match status" value="1"/>
</dbReference>
<keyword evidence="10" id="KW-1185">Reference proteome</keyword>
<accession>A0ABT1M6S1</accession>
<reference evidence="9 10" key="1">
    <citation type="submission" date="2022-06" db="EMBL/GenBank/DDBJ databases">
        <title>Mycolicibacterium sp. CAU 1645 isolated from seawater.</title>
        <authorList>
            <person name="Kim W."/>
        </authorList>
    </citation>
    <scope>NUCLEOTIDE SEQUENCE [LARGE SCALE GENOMIC DNA]</scope>
    <source>
        <strain evidence="9 10">CAU 1645</strain>
    </source>
</reference>
<evidence type="ECO:0000313" key="9">
    <source>
        <dbReference type="EMBL" id="MCP9274828.1"/>
    </source>
</evidence>
<evidence type="ECO:0000256" key="3">
    <source>
        <dbReference type="ARBA" id="ARBA00022960"/>
    </source>
</evidence>
<dbReference type="Gene3D" id="2.60.40.3710">
    <property type="match status" value="1"/>
</dbReference>